<dbReference type="Proteomes" id="UP001172756">
    <property type="component" value="Unassembled WGS sequence"/>
</dbReference>
<gene>
    <name evidence="2" type="ORF">QQ002_03375</name>
</gene>
<accession>A0AB35MFM6</accession>
<dbReference type="EMBL" id="JAUHQB010000002">
    <property type="protein sequence ID" value="MDN4482578.1"/>
    <property type="molecule type" value="Genomic_DNA"/>
</dbReference>
<dbReference type="Pfam" id="PF04480">
    <property type="entry name" value="DUF559"/>
    <property type="match status" value="1"/>
</dbReference>
<dbReference type="InterPro" id="IPR007569">
    <property type="entry name" value="DUF559"/>
</dbReference>
<evidence type="ECO:0000259" key="1">
    <source>
        <dbReference type="Pfam" id="PF04480"/>
    </source>
</evidence>
<dbReference type="AlphaFoldDB" id="A0AB35MFM6"/>
<reference evidence="2 3" key="1">
    <citation type="submission" date="2023-06" db="EMBL/GenBank/DDBJ databases">
        <title>SYSU T0a273.</title>
        <authorList>
            <person name="Gao L."/>
            <person name="Fang B.-Z."/>
            <person name="Li W.-J."/>
        </authorList>
    </citation>
    <scope>NUCLEOTIDE SEQUENCE [LARGE SCALE GENOMIC DNA]</scope>
    <source>
        <strain evidence="2 3">SYSU T0a273</strain>
    </source>
</reference>
<protein>
    <submittedName>
        <fullName evidence="2">DUF559 domain-containing protein</fullName>
    </submittedName>
</protein>
<dbReference type="RefSeq" id="WP_301159680.1">
    <property type="nucleotide sequence ID" value="NZ_JAUHQB010000002.1"/>
</dbReference>
<sequence length="299" mass="32261">MRRLPEIPPSIEAVPRAFTLAELAELSSERAASAAVARGLVVRLVPGFYVPAAQQYSFTARASAATRSTGGALTAEGALYAHGALDRPPRHVVTRVRPGLKRVQPDWLTLTRAMPIPTLTARGGVDVADPVAATLHLWATSGPEGAVGPTLAALQRRVVTPSELAAAAAAAGRAMRHSRAFADTLVAFGQGAESYLEHRGLRHVFTGPAFAQFIRQHYVVARGNAYWLDMYDPATRTDVELDGGEHHGAGERREYDIRRDADLATLGIATIRLSYRTVMDQPEWCRATVRAVLRARTVA</sequence>
<name>A0AB35MFM6_9MICO</name>
<feature type="domain" description="DUF559" evidence="1">
    <location>
        <begin position="212"/>
        <end position="290"/>
    </location>
</feature>
<proteinExistence type="predicted"/>
<organism evidence="2 3">
    <name type="scientific">Demequina lignilytica</name>
    <dbReference type="NCBI Taxonomy" id="3051663"/>
    <lineage>
        <taxon>Bacteria</taxon>
        <taxon>Bacillati</taxon>
        <taxon>Actinomycetota</taxon>
        <taxon>Actinomycetes</taxon>
        <taxon>Micrococcales</taxon>
        <taxon>Demequinaceae</taxon>
        <taxon>Demequina</taxon>
    </lineage>
</organism>
<evidence type="ECO:0000313" key="2">
    <source>
        <dbReference type="EMBL" id="MDN4482578.1"/>
    </source>
</evidence>
<evidence type="ECO:0000313" key="3">
    <source>
        <dbReference type="Proteomes" id="UP001172756"/>
    </source>
</evidence>
<dbReference type="Gene3D" id="3.40.960.10">
    <property type="entry name" value="VSR Endonuclease"/>
    <property type="match status" value="1"/>
</dbReference>
<comment type="caution">
    <text evidence="2">The sequence shown here is derived from an EMBL/GenBank/DDBJ whole genome shotgun (WGS) entry which is preliminary data.</text>
</comment>